<organism evidence="1 2">
    <name type="scientific">Pseudomonas fluorescens</name>
    <dbReference type="NCBI Taxonomy" id="294"/>
    <lineage>
        <taxon>Bacteria</taxon>
        <taxon>Pseudomonadati</taxon>
        <taxon>Pseudomonadota</taxon>
        <taxon>Gammaproteobacteria</taxon>
        <taxon>Pseudomonadales</taxon>
        <taxon>Pseudomonadaceae</taxon>
        <taxon>Pseudomonas</taxon>
    </lineage>
</organism>
<dbReference type="RefSeq" id="WP_150801085.1">
    <property type="nucleotide sequence ID" value="NZ_CABVHU010000023.1"/>
</dbReference>
<name>A0A5E7FS76_PSEFL</name>
<gene>
    <name evidence="1" type="ORF">PS833_06022</name>
</gene>
<protein>
    <recommendedName>
        <fullName evidence="3">Peptidoglycan-binding protein CsiV</fullName>
    </recommendedName>
</protein>
<evidence type="ECO:0000313" key="2">
    <source>
        <dbReference type="Proteomes" id="UP000409037"/>
    </source>
</evidence>
<evidence type="ECO:0000313" key="1">
    <source>
        <dbReference type="EMBL" id="VVO42518.1"/>
    </source>
</evidence>
<dbReference type="OrthoDB" id="5566524at2"/>
<evidence type="ECO:0008006" key="3">
    <source>
        <dbReference type="Google" id="ProtNLM"/>
    </source>
</evidence>
<proteinExistence type="predicted"/>
<dbReference type="AlphaFoldDB" id="A0A5E7FS76"/>
<dbReference type="EMBL" id="CABVHU010000023">
    <property type="protein sequence ID" value="VVO42518.1"/>
    <property type="molecule type" value="Genomic_DNA"/>
</dbReference>
<dbReference type="Proteomes" id="UP000409037">
    <property type="component" value="Unassembled WGS sequence"/>
</dbReference>
<sequence>MRLFHTLTLLMALVVPTLMTLVIPTAFADDLYQVEMILVRQNAVPAIVSRAAPEDWAAGAQRIAPDSFRTPSLNPEVDKLTASNDYTVLLHKAWQQNLGEEATKVAISDGTEQFGQFPIEGTLSLKLGRFTDVDADFWVNQIDANGMVTASERLKQESHTKNGQLNFLDNGHLGLLIKITSLTAPAPRPVPDEIPD</sequence>
<dbReference type="Pfam" id="PF10972">
    <property type="entry name" value="CsiV"/>
    <property type="match status" value="1"/>
</dbReference>
<dbReference type="InterPro" id="IPR021241">
    <property type="entry name" value="CsiV"/>
</dbReference>
<reference evidence="1 2" key="1">
    <citation type="submission" date="2019-09" db="EMBL/GenBank/DDBJ databases">
        <authorList>
            <person name="Chandra G."/>
            <person name="Truman W A."/>
        </authorList>
    </citation>
    <scope>NUCLEOTIDE SEQUENCE [LARGE SCALE GENOMIC DNA]</scope>
    <source>
        <strain evidence="1">PS833</strain>
    </source>
</reference>
<accession>A0A5E7FS76</accession>